<organism evidence="2 3">
    <name type="scientific">Miniimonas arenae</name>
    <dbReference type="NCBI Taxonomy" id="676201"/>
    <lineage>
        <taxon>Bacteria</taxon>
        <taxon>Bacillati</taxon>
        <taxon>Actinomycetota</taxon>
        <taxon>Actinomycetes</taxon>
        <taxon>Micrococcales</taxon>
        <taxon>Beutenbergiaceae</taxon>
        <taxon>Miniimonas</taxon>
    </lineage>
</organism>
<name>A0A5C5BFD4_9MICO</name>
<feature type="region of interest" description="Disordered" evidence="1">
    <location>
        <begin position="306"/>
        <end position="329"/>
    </location>
</feature>
<dbReference type="RefSeq" id="WP_139985606.1">
    <property type="nucleotide sequence ID" value="NZ_VENP01000002.1"/>
</dbReference>
<dbReference type="OrthoDB" id="25996at2"/>
<dbReference type="EMBL" id="VENP01000002">
    <property type="protein sequence ID" value="TNU77039.1"/>
    <property type="molecule type" value="Genomic_DNA"/>
</dbReference>
<dbReference type="Gene3D" id="3.10.50.40">
    <property type="match status" value="1"/>
</dbReference>
<sequence length="329" mass="32726">MSAAVATPRGRSTGAPGARSVRRGRRALGGLAVLGALVLAVAGCTPTTAPEPGAAPTIEVAGDFGIRPTITIPDGFTVGETSTATLVTGDGPVLVDGQSVLADYLAENVTTGEVVADTYEGLPEIRTFSVDDLGQPLYDLLEGATIGSRLLRVELGTDADPNPHVLVLDLLPLRAQGEPLEPLPAMPTVTLADDGAPTVAIPDAAPPVSVASTVLIKGAGPQVTLGQSVVLQLVAVRWSDGAVADSTWGVAPRAVALADLPTGLLAGLVEQTVGSQVLVVVPPADGNGQDTLVYVADILATGDVAVGPSGTEGQPGGDPTAGATDAPTG</sequence>
<evidence type="ECO:0000256" key="1">
    <source>
        <dbReference type="SAM" id="MobiDB-lite"/>
    </source>
</evidence>
<keyword evidence="3" id="KW-1185">Reference proteome</keyword>
<evidence type="ECO:0000313" key="3">
    <source>
        <dbReference type="Proteomes" id="UP000313849"/>
    </source>
</evidence>
<evidence type="ECO:0000313" key="2">
    <source>
        <dbReference type="EMBL" id="TNU77039.1"/>
    </source>
</evidence>
<dbReference type="Proteomes" id="UP000313849">
    <property type="component" value="Unassembled WGS sequence"/>
</dbReference>
<dbReference type="SUPFAM" id="SSF54534">
    <property type="entry name" value="FKBP-like"/>
    <property type="match status" value="1"/>
</dbReference>
<dbReference type="InterPro" id="IPR046357">
    <property type="entry name" value="PPIase_dom_sf"/>
</dbReference>
<dbReference type="GO" id="GO:0003755">
    <property type="term" value="F:peptidyl-prolyl cis-trans isomerase activity"/>
    <property type="evidence" value="ECO:0007669"/>
    <property type="project" value="InterPro"/>
</dbReference>
<accession>A0A5C5BFD4</accession>
<dbReference type="AlphaFoldDB" id="A0A5C5BFD4"/>
<comment type="caution">
    <text evidence="2">The sequence shown here is derived from an EMBL/GenBank/DDBJ whole genome shotgun (WGS) entry which is preliminary data.</text>
</comment>
<gene>
    <name evidence="2" type="ORF">FH969_01455</name>
</gene>
<proteinExistence type="predicted"/>
<reference evidence="2 3" key="1">
    <citation type="submission" date="2019-06" db="EMBL/GenBank/DDBJ databases">
        <title>Draft genome sequence of Miniimonas arenae KCTC 19750T isolated from sea sand.</title>
        <authorList>
            <person name="Park S.-J."/>
        </authorList>
    </citation>
    <scope>NUCLEOTIDE SEQUENCE [LARGE SCALE GENOMIC DNA]</scope>
    <source>
        <strain evidence="2 3">KCTC 19750</strain>
    </source>
</reference>
<protein>
    <submittedName>
        <fullName evidence="2">YfiR family protein</fullName>
    </submittedName>
</protein>
<feature type="region of interest" description="Disordered" evidence="1">
    <location>
        <begin position="1"/>
        <end position="21"/>
    </location>
</feature>